<dbReference type="Proteomes" id="UP000250235">
    <property type="component" value="Unassembled WGS sequence"/>
</dbReference>
<evidence type="ECO:0000313" key="1">
    <source>
        <dbReference type="EMBL" id="KZV45429.1"/>
    </source>
</evidence>
<proteinExistence type="predicted"/>
<sequence length="237" mass="26949">MVKRLAISRHDPLDITDSACKNQLVVVSVQYGTFNTYIPIRSATIGKSRVARDPIAMHTSWRSNSDIASVTRWSIFSLVLQLVDVIFFLSFDQHLLSTSDQLLLLSSTTDQTSHFRMRPVLFPPKRSNEQHSVLRNFSIRLHKTSLYATQLTASTAGLPLNHKEITLLFVYESSDINILHLPFFRSGKDTLEDLIYTSCTDPIQQPAAARSPRLYTSPRLCQSLVLRLCEKGYKHRV</sequence>
<dbReference type="EMBL" id="KQ996129">
    <property type="protein sequence ID" value="KZV45429.1"/>
    <property type="molecule type" value="Genomic_DNA"/>
</dbReference>
<name>A0A2Z7CL62_9LAMI</name>
<evidence type="ECO:0000313" key="2">
    <source>
        <dbReference type="Proteomes" id="UP000250235"/>
    </source>
</evidence>
<protein>
    <submittedName>
        <fullName evidence="1">F-box/LRR-repeat protein</fullName>
    </submittedName>
</protein>
<reference evidence="1 2" key="1">
    <citation type="journal article" date="2015" name="Proc. Natl. Acad. Sci. U.S.A.">
        <title>The resurrection genome of Boea hygrometrica: A blueprint for survival of dehydration.</title>
        <authorList>
            <person name="Xiao L."/>
            <person name="Yang G."/>
            <person name="Zhang L."/>
            <person name="Yang X."/>
            <person name="Zhao S."/>
            <person name="Ji Z."/>
            <person name="Zhou Q."/>
            <person name="Hu M."/>
            <person name="Wang Y."/>
            <person name="Chen M."/>
            <person name="Xu Y."/>
            <person name="Jin H."/>
            <person name="Xiao X."/>
            <person name="Hu G."/>
            <person name="Bao F."/>
            <person name="Hu Y."/>
            <person name="Wan P."/>
            <person name="Li L."/>
            <person name="Deng X."/>
            <person name="Kuang T."/>
            <person name="Xiang C."/>
            <person name="Zhu J.K."/>
            <person name="Oliver M.J."/>
            <person name="He Y."/>
        </authorList>
    </citation>
    <scope>NUCLEOTIDE SEQUENCE [LARGE SCALE GENOMIC DNA]</scope>
    <source>
        <strain evidence="2">cv. XS01</strain>
    </source>
</reference>
<accession>A0A2Z7CL62</accession>
<keyword evidence="2" id="KW-1185">Reference proteome</keyword>
<organism evidence="1 2">
    <name type="scientific">Dorcoceras hygrometricum</name>
    <dbReference type="NCBI Taxonomy" id="472368"/>
    <lineage>
        <taxon>Eukaryota</taxon>
        <taxon>Viridiplantae</taxon>
        <taxon>Streptophyta</taxon>
        <taxon>Embryophyta</taxon>
        <taxon>Tracheophyta</taxon>
        <taxon>Spermatophyta</taxon>
        <taxon>Magnoliopsida</taxon>
        <taxon>eudicotyledons</taxon>
        <taxon>Gunneridae</taxon>
        <taxon>Pentapetalae</taxon>
        <taxon>asterids</taxon>
        <taxon>lamiids</taxon>
        <taxon>Lamiales</taxon>
        <taxon>Gesneriaceae</taxon>
        <taxon>Didymocarpoideae</taxon>
        <taxon>Trichosporeae</taxon>
        <taxon>Loxocarpinae</taxon>
        <taxon>Dorcoceras</taxon>
    </lineage>
</organism>
<dbReference type="AlphaFoldDB" id="A0A2Z7CL62"/>
<gene>
    <name evidence="1" type="ORF">F511_41895</name>
</gene>